<dbReference type="Gene3D" id="1.10.4160.10">
    <property type="entry name" value="Hydantoin permease"/>
    <property type="match status" value="1"/>
</dbReference>
<feature type="transmembrane region" description="Helical" evidence="1">
    <location>
        <begin position="69"/>
        <end position="93"/>
    </location>
</feature>
<evidence type="ECO:0000256" key="1">
    <source>
        <dbReference type="SAM" id="Phobius"/>
    </source>
</evidence>
<accession>A0A517P022</accession>
<name>A0A517P022_9BACT</name>
<dbReference type="Proteomes" id="UP000319817">
    <property type="component" value="Chromosome"/>
</dbReference>
<feature type="transmembrane region" description="Helical" evidence="1">
    <location>
        <begin position="154"/>
        <end position="176"/>
    </location>
</feature>
<dbReference type="EMBL" id="CP036526">
    <property type="protein sequence ID" value="QDT12726.1"/>
    <property type="molecule type" value="Genomic_DNA"/>
</dbReference>
<keyword evidence="1" id="KW-0472">Membrane</keyword>
<dbReference type="PANTHER" id="PTHR30569:SF0">
    <property type="entry name" value="CYTOSINE PERMEASE"/>
    <property type="match status" value="1"/>
</dbReference>
<gene>
    <name evidence="2" type="ORF">K239x_47380</name>
</gene>
<evidence type="ECO:0008006" key="4">
    <source>
        <dbReference type="Google" id="ProtNLM"/>
    </source>
</evidence>
<feature type="transmembrane region" description="Helical" evidence="1">
    <location>
        <begin position="385"/>
        <end position="407"/>
    </location>
</feature>
<organism evidence="2 3">
    <name type="scientific">Stieleria marina</name>
    <dbReference type="NCBI Taxonomy" id="1930275"/>
    <lineage>
        <taxon>Bacteria</taxon>
        <taxon>Pseudomonadati</taxon>
        <taxon>Planctomycetota</taxon>
        <taxon>Planctomycetia</taxon>
        <taxon>Pirellulales</taxon>
        <taxon>Pirellulaceae</taxon>
        <taxon>Stieleria</taxon>
    </lineage>
</organism>
<feature type="transmembrane region" description="Helical" evidence="1">
    <location>
        <begin position="551"/>
        <end position="571"/>
    </location>
</feature>
<keyword evidence="1" id="KW-0812">Transmembrane</keyword>
<feature type="transmembrane region" description="Helical" evidence="1">
    <location>
        <begin position="317"/>
        <end position="340"/>
    </location>
</feature>
<sequence length="613" mass="66634">MQPQRKSNVSMKSSSPAIAEMNPEQLPIPEHKLHGWTHFAGLYAGEHVAATEFVIGATFVALGATTIDILIGLLVGNILAILSWTLITTPIAVQTRLSLYTYLHKIAGDSMSDLYNAANVLIFTVISAAMITVSCTAVRLLFDIPAQLQWYPNNGLFVLVVLGVGMIVVLVAMYGFNAVAEFSGLCGPWLIVMFISGALALFPALANAVIGQTQLTSFSDFITIGDQSIWTGVNSAGKPGIGLWEVIGFAWAANTITHFGLIDMALLRYAKKTVYGLCTSAGMLFGHYIAWIAAGIMGAGTAVLLKSTITELDPGDVAYRALGLSGYVIVIVAGWTTANANLYRAGLAAQAIFHRHSRKQVTFTVGVVTVVIACFPFVYKQILPLLTYAGLLVVPVGGIVFAEHFIFPRIGLTRYWSKYRELRSGRSNESRTEELAEELTTSATKMRLADKLATANKAAIASWVIGLVFGFGLNYLQVMSFFYLFLPTWAFTIVLYTFLASRSGAVETYPAEEAAEQELNEAIKEFQSEQARTEGTLVHDDSAMSKVLHGVAWVALAVTLVLALITMFASGDMAAYERNVGVFYTWGFICTIVYFGSSYWALQRTKNLNRAHS</sequence>
<feature type="transmembrane region" description="Helical" evidence="1">
    <location>
        <begin position="241"/>
        <end position="262"/>
    </location>
</feature>
<dbReference type="GO" id="GO:0015209">
    <property type="term" value="F:cytosine transmembrane transporter activity"/>
    <property type="evidence" value="ECO:0007669"/>
    <property type="project" value="InterPro"/>
</dbReference>
<proteinExistence type="predicted"/>
<feature type="transmembrane region" description="Helical" evidence="1">
    <location>
        <begin position="361"/>
        <end position="379"/>
    </location>
</feature>
<feature type="transmembrane region" description="Helical" evidence="1">
    <location>
        <begin position="455"/>
        <end position="475"/>
    </location>
</feature>
<feature type="transmembrane region" description="Helical" evidence="1">
    <location>
        <begin position="188"/>
        <end position="210"/>
    </location>
</feature>
<feature type="transmembrane region" description="Helical" evidence="1">
    <location>
        <begin position="481"/>
        <end position="499"/>
    </location>
</feature>
<feature type="transmembrane region" description="Helical" evidence="1">
    <location>
        <begin position="114"/>
        <end position="142"/>
    </location>
</feature>
<keyword evidence="1" id="KW-1133">Transmembrane helix</keyword>
<feature type="transmembrane region" description="Helical" evidence="1">
    <location>
        <begin position="274"/>
        <end position="297"/>
    </location>
</feature>
<dbReference type="GO" id="GO:0005886">
    <property type="term" value="C:plasma membrane"/>
    <property type="evidence" value="ECO:0007669"/>
    <property type="project" value="TreeGrafter"/>
</dbReference>
<feature type="transmembrane region" description="Helical" evidence="1">
    <location>
        <begin position="583"/>
        <end position="602"/>
    </location>
</feature>
<dbReference type="OrthoDB" id="9770247at2"/>
<reference evidence="2 3" key="1">
    <citation type="submission" date="2019-02" db="EMBL/GenBank/DDBJ databases">
        <title>Deep-cultivation of Planctomycetes and their phenomic and genomic characterization uncovers novel biology.</title>
        <authorList>
            <person name="Wiegand S."/>
            <person name="Jogler M."/>
            <person name="Boedeker C."/>
            <person name="Pinto D."/>
            <person name="Vollmers J."/>
            <person name="Rivas-Marin E."/>
            <person name="Kohn T."/>
            <person name="Peeters S.H."/>
            <person name="Heuer A."/>
            <person name="Rast P."/>
            <person name="Oberbeckmann S."/>
            <person name="Bunk B."/>
            <person name="Jeske O."/>
            <person name="Meyerdierks A."/>
            <person name="Storesund J.E."/>
            <person name="Kallscheuer N."/>
            <person name="Luecker S."/>
            <person name="Lage O.M."/>
            <person name="Pohl T."/>
            <person name="Merkel B.J."/>
            <person name="Hornburger P."/>
            <person name="Mueller R.-W."/>
            <person name="Bruemmer F."/>
            <person name="Labrenz M."/>
            <person name="Spormann A.M."/>
            <person name="Op den Camp H."/>
            <person name="Overmann J."/>
            <person name="Amann R."/>
            <person name="Jetten M.S.M."/>
            <person name="Mascher T."/>
            <person name="Medema M.H."/>
            <person name="Devos D.P."/>
            <person name="Kaster A.-K."/>
            <person name="Ovreas L."/>
            <person name="Rohde M."/>
            <person name="Galperin M.Y."/>
            <person name="Jogler C."/>
        </authorList>
    </citation>
    <scope>NUCLEOTIDE SEQUENCE [LARGE SCALE GENOMIC DNA]</scope>
    <source>
        <strain evidence="2 3">K23_9</strain>
    </source>
</reference>
<dbReference type="PANTHER" id="PTHR30569">
    <property type="entry name" value="CYTOSINE TRANSPORTER CODB"/>
    <property type="match status" value="1"/>
</dbReference>
<dbReference type="AlphaFoldDB" id="A0A517P022"/>
<evidence type="ECO:0000313" key="3">
    <source>
        <dbReference type="Proteomes" id="UP000319817"/>
    </source>
</evidence>
<protein>
    <recommendedName>
        <fullName evidence="4">Cytosine permease</fullName>
    </recommendedName>
</protein>
<evidence type="ECO:0000313" key="2">
    <source>
        <dbReference type="EMBL" id="QDT12726.1"/>
    </source>
</evidence>
<dbReference type="InterPro" id="IPR030191">
    <property type="entry name" value="CodB"/>
</dbReference>
<keyword evidence="3" id="KW-1185">Reference proteome</keyword>